<protein>
    <submittedName>
        <fullName evidence="2">Spermatogenesis associated 46</fullName>
    </submittedName>
</protein>
<dbReference type="GO" id="GO:0009566">
    <property type="term" value="P:fertilization"/>
    <property type="evidence" value="ECO:0007669"/>
    <property type="project" value="TreeGrafter"/>
</dbReference>
<proteinExistence type="predicted"/>
<feature type="compositionally biased region" description="Pro residues" evidence="1">
    <location>
        <begin position="10"/>
        <end position="20"/>
    </location>
</feature>
<sequence>MQGEHRLPTTPSPLLRPGPGPVSGLQQGPRGSPQPLLLAACVPCDVQSSDPPRHNCTIYRPWFSPYSYFVCTDKAGLPEACSFPDTLAASTRDASWHDELPESICSSSCSLEQACLREGHRTASPGAEARNCITSQDILLAAQWQPAPHNGYKCVACCRVFPTLHSLKTHVKCGSKEGFSCQVYYHKLKAVWEKEGIAQLSNRPPLPVTECPSGQSHPAGIQLPAVAARGQRSALCSLWPNPNKADN</sequence>
<evidence type="ECO:0000256" key="1">
    <source>
        <dbReference type="SAM" id="MobiDB-lite"/>
    </source>
</evidence>
<evidence type="ECO:0000313" key="3">
    <source>
        <dbReference type="Proteomes" id="UP000694393"/>
    </source>
</evidence>
<dbReference type="InterPro" id="IPR040879">
    <property type="entry name" value="Spt46-like"/>
</dbReference>
<keyword evidence="3" id="KW-1185">Reference proteome</keyword>
<dbReference type="PANTHER" id="PTHR33517:SF4">
    <property type="entry name" value="SPERMATOGENESIS-ASSOCIATED PROTEIN 46"/>
    <property type="match status" value="1"/>
</dbReference>
<feature type="region of interest" description="Disordered" evidence="1">
    <location>
        <begin position="1"/>
        <end position="30"/>
    </location>
</feature>
<dbReference type="Ensembl" id="ENSPCET00000021706.1">
    <property type="protein sequence ID" value="ENSPCEP00000020977.1"/>
    <property type="gene ID" value="ENSPCEG00000016176.1"/>
</dbReference>
<evidence type="ECO:0000313" key="2">
    <source>
        <dbReference type="Ensembl" id="ENSPCEP00000020977.1"/>
    </source>
</evidence>
<dbReference type="GO" id="GO:0031965">
    <property type="term" value="C:nuclear membrane"/>
    <property type="evidence" value="ECO:0007669"/>
    <property type="project" value="TreeGrafter"/>
</dbReference>
<name>A0A8C8SKG6_9SAUR</name>
<dbReference type="Proteomes" id="UP000694393">
    <property type="component" value="Unplaced"/>
</dbReference>
<dbReference type="PANTHER" id="PTHR33517">
    <property type="entry name" value="PROTEIN FAM170B-RELATED"/>
    <property type="match status" value="1"/>
</dbReference>
<dbReference type="Pfam" id="PF17734">
    <property type="entry name" value="Spt46"/>
    <property type="match status" value="1"/>
</dbReference>
<organism evidence="2 3">
    <name type="scientific">Pelusios castaneus</name>
    <name type="common">West African mud turtle</name>
    <dbReference type="NCBI Taxonomy" id="367368"/>
    <lineage>
        <taxon>Eukaryota</taxon>
        <taxon>Metazoa</taxon>
        <taxon>Chordata</taxon>
        <taxon>Craniata</taxon>
        <taxon>Vertebrata</taxon>
        <taxon>Euteleostomi</taxon>
        <taxon>Archelosauria</taxon>
        <taxon>Testudinata</taxon>
        <taxon>Testudines</taxon>
        <taxon>Pleurodira</taxon>
        <taxon>Pelomedusidae</taxon>
        <taxon>Pelusios</taxon>
    </lineage>
</organism>
<accession>A0A8C8SKG6</accession>
<reference evidence="2" key="1">
    <citation type="submission" date="2025-08" db="UniProtKB">
        <authorList>
            <consortium name="Ensembl"/>
        </authorList>
    </citation>
    <scope>IDENTIFICATION</scope>
</reference>
<reference evidence="2" key="2">
    <citation type="submission" date="2025-09" db="UniProtKB">
        <authorList>
            <consortium name="Ensembl"/>
        </authorList>
    </citation>
    <scope>IDENTIFICATION</scope>
</reference>
<dbReference type="AlphaFoldDB" id="A0A8C8SKG6"/>